<feature type="chain" id="PRO_5014442857" description="DUF4168 domain-containing protein" evidence="1">
    <location>
        <begin position="21"/>
        <end position="133"/>
    </location>
</feature>
<dbReference type="OrthoDB" id="1448089at2"/>
<dbReference type="AlphaFoldDB" id="A0A2I7SIU5"/>
<gene>
    <name evidence="2" type="ORF">C1A40_09975</name>
</gene>
<sequence length="133" mass="15543">MRNYKIALVTFLMFFSICLAAENTALNLSGLSVAELVHINQAGSTTEALKSRFEGIQRTFKKQKHLFSTKQISESKYLRQLKKLRTKELKLFKAVKRHEFGVDEMTDYNFWYQGVLKFPTQIEQELLQYASRP</sequence>
<name>A0A2I7SIU5_9FLAO</name>
<dbReference type="EMBL" id="CP025938">
    <property type="protein sequence ID" value="AUS05774.1"/>
    <property type="molecule type" value="Genomic_DNA"/>
</dbReference>
<keyword evidence="3" id="KW-1185">Reference proteome</keyword>
<feature type="signal peptide" evidence="1">
    <location>
        <begin position="1"/>
        <end position="20"/>
    </location>
</feature>
<reference evidence="3" key="1">
    <citation type="submission" date="2018-01" db="EMBL/GenBank/DDBJ databases">
        <title>Complete genome of Tamlana sp. UJ94.</title>
        <authorList>
            <person name="Jung J."/>
            <person name="Chung D."/>
            <person name="Bae S.S."/>
            <person name="Baek K."/>
        </authorList>
    </citation>
    <scope>NUCLEOTIDE SEQUENCE [LARGE SCALE GENOMIC DNA]</scope>
    <source>
        <strain evidence="3">UJ94</strain>
    </source>
</reference>
<evidence type="ECO:0000313" key="2">
    <source>
        <dbReference type="EMBL" id="AUS05774.1"/>
    </source>
</evidence>
<evidence type="ECO:0008006" key="4">
    <source>
        <dbReference type="Google" id="ProtNLM"/>
    </source>
</evidence>
<dbReference type="Proteomes" id="UP000236592">
    <property type="component" value="Chromosome"/>
</dbReference>
<evidence type="ECO:0000256" key="1">
    <source>
        <dbReference type="SAM" id="SignalP"/>
    </source>
</evidence>
<accession>A0A2I7SIU5</accession>
<evidence type="ECO:0000313" key="3">
    <source>
        <dbReference type="Proteomes" id="UP000236592"/>
    </source>
</evidence>
<protein>
    <recommendedName>
        <fullName evidence="4">DUF4168 domain-containing protein</fullName>
    </recommendedName>
</protein>
<dbReference type="RefSeq" id="WP_102995779.1">
    <property type="nucleotide sequence ID" value="NZ_CP025938.1"/>
</dbReference>
<organism evidence="2 3">
    <name type="scientific">Pseudotamlana carrageenivorans</name>
    <dbReference type="NCBI Taxonomy" id="2069432"/>
    <lineage>
        <taxon>Bacteria</taxon>
        <taxon>Pseudomonadati</taxon>
        <taxon>Bacteroidota</taxon>
        <taxon>Flavobacteriia</taxon>
        <taxon>Flavobacteriales</taxon>
        <taxon>Flavobacteriaceae</taxon>
        <taxon>Pseudotamlana</taxon>
    </lineage>
</organism>
<proteinExistence type="predicted"/>
<dbReference type="KEGG" id="taj:C1A40_09975"/>
<keyword evidence="1" id="KW-0732">Signal</keyword>